<evidence type="ECO:0008006" key="4">
    <source>
        <dbReference type="Google" id="ProtNLM"/>
    </source>
</evidence>
<name>A0A644VGE7_9ZZZZ</name>
<dbReference type="InterPro" id="IPR024930">
    <property type="entry name" value="Skp_dom_sf"/>
</dbReference>
<dbReference type="SMART" id="SM00935">
    <property type="entry name" value="OmpH"/>
    <property type="match status" value="1"/>
</dbReference>
<organism evidence="3">
    <name type="scientific">bioreactor metagenome</name>
    <dbReference type="NCBI Taxonomy" id="1076179"/>
    <lineage>
        <taxon>unclassified sequences</taxon>
        <taxon>metagenomes</taxon>
        <taxon>ecological metagenomes</taxon>
    </lineage>
</organism>
<reference evidence="3" key="1">
    <citation type="submission" date="2019-08" db="EMBL/GenBank/DDBJ databases">
        <authorList>
            <person name="Kucharzyk K."/>
            <person name="Murdoch R.W."/>
            <person name="Higgins S."/>
            <person name="Loffler F."/>
        </authorList>
    </citation>
    <scope>NUCLEOTIDE SEQUENCE</scope>
</reference>
<comment type="similarity">
    <text evidence="1">Belongs to the Skp family.</text>
</comment>
<dbReference type="Gene3D" id="3.30.910.20">
    <property type="entry name" value="Skp domain"/>
    <property type="match status" value="1"/>
</dbReference>
<protein>
    <recommendedName>
        <fullName evidence="4">Chaperone protein Skp</fullName>
    </recommendedName>
</protein>
<evidence type="ECO:0000256" key="1">
    <source>
        <dbReference type="ARBA" id="ARBA00009091"/>
    </source>
</evidence>
<evidence type="ECO:0000313" key="3">
    <source>
        <dbReference type="EMBL" id="MPL90396.1"/>
    </source>
</evidence>
<gene>
    <name evidence="3" type="ORF">SDC9_36446</name>
</gene>
<accession>A0A644VGE7</accession>
<dbReference type="InterPro" id="IPR005632">
    <property type="entry name" value="Chaperone_Skp"/>
</dbReference>
<dbReference type="AlphaFoldDB" id="A0A644VGE7"/>
<dbReference type="GO" id="GO:0051082">
    <property type="term" value="F:unfolded protein binding"/>
    <property type="evidence" value="ECO:0007669"/>
    <property type="project" value="InterPro"/>
</dbReference>
<dbReference type="GO" id="GO:0050821">
    <property type="term" value="P:protein stabilization"/>
    <property type="evidence" value="ECO:0007669"/>
    <property type="project" value="TreeGrafter"/>
</dbReference>
<dbReference type="GO" id="GO:0005829">
    <property type="term" value="C:cytosol"/>
    <property type="evidence" value="ECO:0007669"/>
    <property type="project" value="TreeGrafter"/>
</dbReference>
<evidence type="ECO:0000256" key="2">
    <source>
        <dbReference type="ARBA" id="ARBA00022729"/>
    </source>
</evidence>
<proteinExistence type="inferred from homology"/>
<dbReference type="PANTHER" id="PTHR35089">
    <property type="entry name" value="CHAPERONE PROTEIN SKP"/>
    <property type="match status" value="1"/>
</dbReference>
<dbReference type="EMBL" id="VSSQ01000302">
    <property type="protein sequence ID" value="MPL90396.1"/>
    <property type="molecule type" value="Genomic_DNA"/>
</dbReference>
<comment type="caution">
    <text evidence="3">The sequence shown here is derived from an EMBL/GenBank/DDBJ whole genome shotgun (WGS) entry which is preliminary data.</text>
</comment>
<keyword evidence="2" id="KW-0732">Signal</keyword>
<sequence length="170" mass="19735">MKRILITFAFVLASVFTVNAQNYGYLNTQDILDKMPEYKTAQSRLDQVREGHEADIQTDKDRIEMLFRKYQSEKSRLSDNLRQARENEIITMERNAKERQKEIFGQDGSFSKMTMELMEPIQRRVQGAIDAVAAEMGLGIVFDINVVQGVVYKNPRVDITDRVIRKLNLK</sequence>
<dbReference type="PANTHER" id="PTHR35089:SF1">
    <property type="entry name" value="CHAPERONE PROTEIN SKP"/>
    <property type="match status" value="1"/>
</dbReference>
<dbReference type="Pfam" id="PF03938">
    <property type="entry name" value="OmpH"/>
    <property type="match status" value="1"/>
</dbReference>
<dbReference type="SUPFAM" id="SSF111384">
    <property type="entry name" value="OmpH-like"/>
    <property type="match status" value="1"/>
</dbReference>